<dbReference type="EMBL" id="JADCLJ010000011">
    <property type="protein sequence ID" value="MBE4907609.1"/>
    <property type="molecule type" value="Genomic_DNA"/>
</dbReference>
<evidence type="ECO:0000313" key="2">
    <source>
        <dbReference type="Proteomes" id="UP001516662"/>
    </source>
</evidence>
<evidence type="ECO:0008006" key="3">
    <source>
        <dbReference type="Google" id="ProtNLM"/>
    </source>
</evidence>
<accession>A0ABR9QGJ7</accession>
<comment type="caution">
    <text evidence="1">The sequence shown here is derived from an EMBL/GenBank/DDBJ whole genome shotgun (WGS) entry which is preliminary data.</text>
</comment>
<organism evidence="1 2">
    <name type="scientific">Litchfieldia luteola</name>
    <dbReference type="NCBI Taxonomy" id="682179"/>
    <lineage>
        <taxon>Bacteria</taxon>
        <taxon>Bacillati</taxon>
        <taxon>Bacillota</taxon>
        <taxon>Bacilli</taxon>
        <taxon>Bacillales</taxon>
        <taxon>Bacillaceae</taxon>
        <taxon>Litchfieldia</taxon>
    </lineage>
</organism>
<sequence>MILAWIITFSLILLCLSATVLIMNGVKQTDEQELADLHINIKNIAVKTNFKKVS</sequence>
<keyword evidence="2" id="KW-1185">Reference proteome</keyword>
<dbReference type="RefSeq" id="WP_193535082.1">
    <property type="nucleotide sequence ID" value="NZ_JADCLJ010000011.1"/>
</dbReference>
<protein>
    <recommendedName>
        <fullName evidence="3">ATP synthase F0 subunit 8</fullName>
    </recommendedName>
</protein>
<dbReference type="Proteomes" id="UP001516662">
    <property type="component" value="Unassembled WGS sequence"/>
</dbReference>
<gene>
    <name evidence="1" type="ORF">IMZ08_05965</name>
</gene>
<reference evidence="1 2" key="1">
    <citation type="submission" date="2020-10" db="EMBL/GenBank/DDBJ databases">
        <title>Bacillus sp. HD4P25, an endophyte from a halophyte.</title>
        <authorList>
            <person name="Sun J.-Q."/>
        </authorList>
    </citation>
    <scope>NUCLEOTIDE SEQUENCE [LARGE SCALE GENOMIC DNA]</scope>
    <source>
        <strain evidence="1 2">YIM 93174</strain>
    </source>
</reference>
<name>A0ABR9QGJ7_9BACI</name>
<evidence type="ECO:0000313" key="1">
    <source>
        <dbReference type="EMBL" id="MBE4907609.1"/>
    </source>
</evidence>
<proteinExistence type="predicted"/>